<organism evidence="1">
    <name type="scientific">Anguilla anguilla</name>
    <name type="common">European freshwater eel</name>
    <name type="synonym">Muraena anguilla</name>
    <dbReference type="NCBI Taxonomy" id="7936"/>
    <lineage>
        <taxon>Eukaryota</taxon>
        <taxon>Metazoa</taxon>
        <taxon>Chordata</taxon>
        <taxon>Craniata</taxon>
        <taxon>Vertebrata</taxon>
        <taxon>Euteleostomi</taxon>
        <taxon>Actinopterygii</taxon>
        <taxon>Neopterygii</taxon>
        <taxon>Teleostei</taxon>
        <taxon>Anguilliformes</taxon>
        <taxon>Anguillidae</taxon>
        <taxon>Anguilla</taxon>
    </lineage>
</organism>
<name>A0A0E9R583_ANGAN</name>
<reference evidence="1" key="1">
    <citation type="submission" date="2014-11" db="EMBL/GenBank/DDBJ databases">
        <authorList>
            <person name="Amaro Gonzalez C."/>
        </authorList>
    </citation>
    <scope>NUCLEOTIDE SEQUENCE</scope>
</reference>
<dbReference type="EMBL" id="GBXM01084932">
    <property type="protein sequence ID" value="JAH23645.1"/>
    <property type="molecule type" value="Transcribed_RNA"/>
</dbReference>
<accession>A0A0E9R583</accession>
<sequence>MESTAQTGPLWPQHCTDWENVPSRAFHTMMRLSHPPDTNSVSGPQSSLCTHCTVLPSLCGHSEQ</sequence>
<protein>
    <submittedName>
        <fullName evidence="1">Uncharacterized protein</fullName>
    </submittedName>
</protein>
<dbReference type="AlphaFoldDB" id="A0A0E9R583"/>
<evidence type="ECO:0000313" key="1">
    <source>
        <dbReference type="EMBL" id="JAH23645.1"/>
    </source>
</evidence>
<proteinExistence type="predicted"/>
<reference evidence="1" key="2">
    <citation type="journal article" date="2015" name="Fish Shellfish Immunol.">
        <title>Early steps in the European eel (Anguilla anguilla)-Vibrio vulnificus interaction in the gills: Role of the RtxA13 toxin.</title>
        <authorList>
            <person name="Callol A."/>
            <person name="Pajuelo D."/>
            <person name="Ebbesson L."/>
            <person name="Teles M."/>
            <person name="MacKenzie S."/>
            <person name="Amaro C."/>
        </authorList>
    </citation>
    <scope>NUCLEOTIDE SEQUENCE</scope>
</reference>